<dbReference type="AlphaFoldDB" id="A0A6A6JCV6"/>
<name>A0A6A6JCV6_WESOR</name>
<evidence type="ECO:0000256" key="2">
    <source>
        <dbReference type="ARBA" id="ARBA00022692"/>
    </source>
</evidence>
<evidence type="ECO:0000256" key="1">
    <source>
        <dbReference type="ARBA" id="ARBA00004141"/>
    </source>
</evidence>
<gene>
    <name evidence="9" type="ORF">EI97DRAFT_444269</name>
</gene>
<keyword evidence="4 7" id="KW-0472">Membrane</keyword>
<dbReference type="Pfam" id="PF20684">
    <property type="entry name" value="Fung_rhodopsin"/>
    <property type="match status" value="1"/>
</dbReference>
<protein>
    <recommendedName>
        <fullName evidence="8">Rhodopsin domain-containing protein</fullName>
    </recommendedName>
</protein>
<dbReference type="PANTHER" id="PTHR33048:SF129">
    <property type="entry name" value="INTEGRAL MEMBRANE PROTEIN-RELATED"/>
    <property type="match status" value="1"/>
</dbReference>
<evidence type="ECO:0000256" key="4">
    <source>
        <dbReference type="ARBA" id="ARBA00023136"/>
    </source>
</evidence>
<dbReference type="PANTHER" id="PTHR33048">
    <property type="entry name" value="PTH11-LIKE INTEGRAL MEMBRANE PROTEIN (AFU_ORTHOLOGUE AFUA_5G11245)"/>
    <property type="match status" value="1"/>
</dbReference>
<dbReference type="InterPro" id="IPR049326">
    <property type="entry name" value="Rhodopsin_dom_fungi"/>
</dbReference>
<feature type="transmembrane region" description="Helical" evidence="7">
    <location>
        <begin position="193"/>
        <end position="216"/>
    </location>
</feature>
<dbReference type="GeneID" id="54553063"/>
<feature type="transmembrane region" description="Helical" evidence="7">
    <location>
        <begin position="34"/>
        <end position="55"/>
    </location>
</feature>
<comment type="similarity">
    <text evidence="5">Belongs to the SAT4 family.</text>
</comment>
<proteinExistence type="inferred from homology"/>
<reference evidence="9" key="1">
    <citation type="journal article" date="2020" name="Stud. Mycol.">
        <title>101 Dothideomycetes genomes: a test case for predicting lifestyles and emergence of pathogens.</title>
        <authorList>
            <person name="Haridas S."/>
            <person name="Albert R."/>
            <person name="Binder M."/>
            <person name="Bloem J."/>
            <person name="Labutti K."/>
            <person name="Salamov A."/>
            <person name="Andreopoulos B."/>
            <person name="Baker S."/>
            <person name="Barry K."/>
            <person name="Bills G."/>
            <person name="Bluhm B."/>
            <person name="Cannon C."/>
            <person name="Castanera R."/>
            <person name="Culley D."/>
            <person name="Daum C."/>
            <person name="Ezra D."/>
            <person name="Gonzalez J."/>
            <person name="Henrissat B."/>
            <person name="Kuo A."/>
            <person name="Liang C."/>
            <person name="Lipzen A."/>
            <person name="Lutzoni F."/>
            <person name="Magnuson J."/>
            <person name="Mondo S."/>
            <person name="Nolan M."/>
            <person name="Ohm R."/>
            <person name="Pangilinan J."/>
            <person name="Park H.-J."/>
            <person name="Ramirez L."/>
            <person name="Alfaro M."/>
            <person name="Sun H."/>
            <person name="Tritt A."/>
            <person name="Yoshinaga Y."/>
            <person name="Zwiers L.-H."/>
            <person name="Turgeon B."/>
            <person name="Goodwin S."/>
            <person name="Spatafora J."/>
            <person name="Crous P."/>
            <person name="Grigoriev I."/>
        </authorList>
    </citation>
    <scope>NUCLEOTIDE SEQUENCE</scope>
    <source>
        <strain evidence="9">CBS 379.55</strain>
    </source>
</reference>
<evidence type="ECO:0000256" key="7">
    <source>
        <dbReference type="SAM" id="Phobius"/>
    </source>
</evidence>
<dbReference type="OrthoDB" id="5022096at2759"/>
<evidence type="ECO:0000256" key="5">
    <source>
        <dbReference type="ARBA" id="ARBA00038359"/>
    </source>
</evidence>
<evidence type="ECO:0000256" key="6">
    <source>
        <dbReference type="SAM" id="MobiDB-lite"/>
    </source>
</evidence>
<dbReference type="EMBL" id="ML986504">
    <property type="protein sequence ID" value="KAF2274262.1"/>
    <property type="molecule type" value="Genomic_DNA"/>
</dbReference>
<dbReference type="Proteomes" id="UP000800097">
    <property type="component" value="Unassembled WGS sequence"/>
</dbReference>
<sequence length="419" mass="45668">MATIAAGSPAAGLPNPALIPATISQDAVDTARKFVAVTIALNIIAALLFGGRIWTRTFPVFRMGPDDYLILLAYPLVLVDSILLLVSVPYGFGADLANMTMVDIEEQLKYVTVSQPIWAWSMCVIKCSVTAMLLRLENDKFWRRFLWGMIGVHILLAVYCTIALTTQCIPLSGSWDLLKLKPAKCWSAEAVRASSIASSAVNIASDIILALMPINFLRKVQRPMRERVIIGMLMGLGVFAATASIVKVRVAANWGIAKDMTNEGIKLSMWTILEEVVGLIAACIPCLRSLFQKVLVNFGLVTDSNKPSGRGYGQMYGDMGTSRTKGTRSDVMQGTKLKTLRSEDAHSEENILQPGTDAGKSGEIWCTTEVRMQEEVASSRLDLQAVKDQGNARSWSAASEHSHEDGGWPSSKPSRNDIV</sequence>
<dbReference type="InterPro" id="IPR052337">
    <property type="entry name" value="SAT4-like"/>
</dbReference>
<dbReference type="GO" id="GO:0016020">
    <property type="term" value="C:membrane"/>
    <property type="evidence" value="ECO:0007669"/>
    <property type="project" value="UniProtKB-SubCell"/>
</dbReference>
<evidence type="ECO:0000313" key="9">
    <source>
        <dbReference type="EMBL" id="KAF2274262.1"/>
    </source>
</evidence>
<evidence type="ECO:0000256" key="3">
    <source>
        <dbReference type="ARBA" id="ARBA00022989"/>
    </source>
</evidence>
<keyword evidence="2 7" id="KW-0812">Transmembrane</keyword>
<dbReference type="RefSeq" id="XP_033651801.1">
    <property type="nucleotide sequence ID" value="XM_033799888.1"/>
</dbReference>
<accession>A0A6A6JCV6</accession>
<comment type="subcellular location">
    <subcellularLocation>
        <location evidence="1">Membrane</location>
        <topology evidence="1">Multi-pass membrane protein</topology>
    </subcellularLocation>
</comment>
<organism evidence="9 10">
    <name type="scientific">Westerdykella ornata</name>
    <dbReference type="NCBI Taxonomy" id="318751"/>
    <lineage>
        <taxon>Eukaryota</taxon>
        <taxon>Fungi</taxon>
        <taxon>Dikarya</taxon>
        <taxon>Ascomycota</taxon>
        <taxon>Pezizomycotina</taxon>
        <taxon>Dothideomycetes</taxon>
        <taxon>Pleosporomycetidae</taxon>
        <taxon>Pleosporales</taxon>
        <taxon>Sporormiaceae</taxon>
        <taxon>Westerdykella</taxon>
    </lineage>
</organism>
<feature type="region of interest" description="Disordered" evidence="6">
    <location>
        <begin position="381"/>
        <end position="419"/>
    </location>
</feature>
<keyword evidence="3 7" id="KW-1133">Transmembrane helix</keyword>
<feature type="transmembrane region" description="Helical" evidence="7">
    <location>
        <begin position="146"/>
        <end position="173"/>
    </location>
</feature>
<feature type="transmembrane region" description="Helical" evidence="7">
    <location>
        <begin position="228"/>
        <end position="247"/>
    </location>
</feature>
<feature type="transmembrane region" description="Helical" evidence="7">
    <location>
        <begin position="67"/>
        <end position="92"/>
    </location>
</feature>
<keyword evidence="10" id="KW-1185">Reference proteome</keyword>
<evidence type="ECO:0000313" key="10">
    <source>
        <dbReference type="Proteomes" id="UP000800097"/>
    </source>
</evidence>
<feature type="domain" description="Rhodopsin" evidence="8">
    <location>
        <begin position="52"/>
        <end position="293"/>
    </location>
</feature>
<evidence type="ECO:0000259" key="8">
    <source>
        <dbReference type="Pfam" id="PF20684"/>
    </source>
</evidence>